<keyword evidence="3 7" id="KW-0067">ATP-binding</keyword>
<evidence type="ECO:0000313" key="7">
    <source>
        <dbReference type="EMBL" id="QFU99776.1"/>
    </source>
</evidence>
<dbReference type="Gene3D" id="3.40.50.300">
    <property type="entry name" value="P-loop containing nucleotide triphosphate hydrolases"/>
    <property type="match status" value="1"/>
</dbReference>
<dbReference type="Pfam" id="PF00005">
    <property type="entry name" value="ABC_tran"/>
    <property type="match status" value="1"/>
</dbReference>
<dbReference type="SUPFAM" id="SSF52540">
    <property type="entry name" value="P-loop containing nucleoside triphosphate hydrolases"/>
    <property type="match status" value="1"/>
</dbReference>
<dbReference type="SMART" id="SM00382">
    <property type="entry name" value="AAA"/>
    <property type="match status" value="1"/>
</dbReference>
<protein>
    <submittedName>
        <fullName evidence="7">Fe(3+) ions import ATP-binding protein FbpC</fullName>
    </submittedName>
</protein>
<feature type="domain" description="ABC transporter" evidence="6">
    <location>
        <begin position="6"/>
        <end position="266"/>
    </location>
</feature>
<dbReference type="EMBL" id="CP045529">
    <property type="protein sequence ID" value="QFU99776.1"/>
    <property type="molecule type" value="Genomic_DNA"/>
</dbReference>
<proteinExistence type="predicted"/>
<dbReference type="PANTHER" id="PTHR42794:SF1">
    <property type="entry name" value="HEMIN IMPORT ATP-BINDING PROTEIN HMUV"/>
    <property type="match status" value="1"/>
</dbReference>
<name>A0A5P9QEU2_9MICO</name>
<accession>A0A5P9QEU2</accession>
<dbReference type="CDD" id="cd03214">
    <property type="entry name" value="ABC_Iron-Siderophores_B12_Hemin"/>
    <property type="match status" value="1"/>
</dbReference>
<dbReference type="Proteomes" id="UP000326702">
    <property type="component" value="Chromosome"/>
</dbReference>
<dbReference type="GO" id="GO:0016887">
    <property type="term" value="F:ATP hydrolysis activity"/>
    <property type="evidence" value="ECO:0007669"/>
    <property type="project" value="InterPro"/>
</dbReference>
<reference evidence="7 8" key="1">
    <citation type="submission" date="2019-10" db="EMBL/GenBank/DDBJ databases">
        <title>Genome sequence of Luteimicrobium xylanilyticum HY-24.</title>
        <authorList>
            <person name="Kim D.Y."/>
            <person name="Park H.-Y."/>
        </authorList>
    </citation>
    <scope>NUCLEOTIDE SEQUENCE [LARGE SCALE GENOMIC DNA]</scope>
    <source>
        <strain evidence="7 8">HY-24</strain>
    </source>
</reference>
<dbReference type="PANTHER" id="PTHR42794">
    <property type="entry name" value="HEMIN IMPORT ATP-BINDING PROTEIN HMUV"/>
    <property type="match status" value="1"/>
</dbReference>
<evidence type="ECO:0000256" key="4">
    <source>
        <dbReference type="ARBA" id="ARBA00022967"/>
    </source>
</evidence>
<keyword evidence="1" id="KW-0813">Transport</keyword>
<keyword evidence="8" id="KW-1185">Reference proteome</keyword>
<evidence type="ECO:0000259" key="6">
    <source>
        <dbReference type="PROSITE" id="PS50893"/>
    </source>
</evidence>
<dbReference type="PROSITE" id="PS50893">
    <property type="entry name" value="ABC_TRANSPORTER_2"/>
    <property type="match status" value="1"/>
</dbReference>
<feature type="region of interest" description="Disordered" evidence="5">
    <location>
        <begin position="288"/>
        <end position="307"/>
    </location>
</feature>
<dbReference type="KEGG" id="lxl:KDY119_03312"/>
<evidence type="ECO:0000256" key="3">
    <source>
        <dbReference type="ARBA" id="ARBA00022840"/>
    </source>
</evidence>
<dbReference type="OrthoDB" id="5296765at2"/>
<evidence type="ECO:0000313" key="8">
    <source>
        <dbReference type="Proteomes" id="UP000326702"/>
    </source>
</evidence>
<evidence type="ECO:0000256" key="2">
    <source>
        <dbReference type="ARBA" id="ARBA00022741"/>
    </source>
</evidence>
<evidence type="ECO:0000256" key="5">
    <source>
        <dbReference type="SAM" id="MobiDB-lite"/>
    </source>
</evidence>
<evidence type="ECO:0000256" key="1">
    <source>
        <dbReference type="ARBA" id="ARBA00022448"/>
    </source>
</evidence>
<gene>
    <name evidence="7" type="ORF">KDY119_03312</name>
</gene>
<dbReference type="InterPro" id="IPR003439">
    <property type="entry name" value="ABC_transporter-like_ATP-bd"/>
</dbReference>
<keyword evidence="4" id="KW-1278">Translocase</keyword>
<dbReference type="GO" id="GO:0005524">
    <property type="term" value="F:ATP binding"/>
    <property type="evidence" value="ECO:0007669"/>
    <property type="project" value="UniProtKB-KW"/>
</dbReference>
<organism evidence="7 8">
    <name type="scientific">Luteimicrobium xylanilyticum</name>
    <dbReference type="NCBI Taxonomy" id="1133546"/>
    <lineage>
        <taxon>Bacteria</taxon>
        <taxon>Bacillati</taxon>
        <taxon>Actinomycetota</taxon>
        <taxon>Actinomycetes</taxon>
        <taxon>Micrococcales</taxon>
        <taxon>Luteimicrobium</taxon>
    </lineage>
</organism>
<dbReference type="InterPro" id="IPR003593">
    <property type="entry name" value="AAA+_ATPase"/>
</dbReference>
<dbReference type="AlphaFoldDB" id="A0A5P9QEU2"/>
<dbReference type="InterPro" id="IPR027417">
    <property type="entry name" value="P-loop_NTPase"/>
</dbReference>
<sequence>MSATVLLARGVGHTIDGHTILDGVDLEVRAGEVLALVGPNGAGKSTLLGVLAGDVAPTSGTLTWMSALPPVPGHAADVDPLGQELLAAEPLASLPVAELARRRAVLLQEQSLSFPFRVVDVVRMGRAPWARAGVPGAQEPEDDDTIVARALLTADVLHLAERRFPTLSGGEKARTAFARVLAQTPRLLLLDEPTAALDIRHQEHVLAQASARARAGDAVVVVLHDLSLAAAWADRVVVLERGRVAGGGAPGDVLTSALLSRVYDHPVQTLRHPDTGELLVLPVRGRSAQGGASSTAAHTHLTEGTPA</sequence>
<keyword evidence="2" id="KW-0547">Nucleotide-binding</keyword>
<dbReference type="RefSeq" id="WP_153022550.1">
    <property type="nucleotide sequence ID" value="NZ_BAABIH010000016.1"/>
</dbReference>